<organism evidence="1 2">
    <name type="scientific">Leptotrombidium deliense</name>
    <dbReference type="NCBI Taxonomy" id="299467"/>
    <lineage>
        <taxon>Eukaryota</taxon>
        <taxon>Metazoa</taxon>
        <taxon>Ecdysozoa</taxon>
        <taxon>Arthropoda</taxon>
        <taxon>Chelicerata</taxon>
        <taxon>Arachnida</taxon>
        <taxon>Acari</taxon>
        <taxon>Acariformes</taxon>
        <taxon>Trombidiformes</taxon>
        <taxon>Prostigmata</taxon>
        <taxon>Anystina</taxon>
        <taxon>Parasitengona</taxon>
        <taxon>Trombiculoidea</taxon>
        <taxon>Trombiculidae</taxon>
        <taxon>Leptotrombidium</taxon>
    </lineage>
</organism>
<dbReference type="GO" id="GO:0005829">
    <property type="term" value="C:cytosol"/>
    <property type="evidence" value="ECO:0007669"/>
    <property type="project" value="TreeGrafter"/>
</dbReference>
<protein>
    <submittedName>
        <fullName evidence="1">E3 ubiquitin-protein ligase RNF213-like protein</fullName>
    </submittedName>
</protein>
<dbReference type="PANTHER" id="PTHR22605:SF16">
    <property type="entry name" value="E3 UBIQUITIN-PROTEIN LIGASE RNF213"/>
    <property type="match status" value="1"/>
</dbReference>
<dbReference type="GO" id="GO:0016020">
    <property type="term" value="C:membrane"/>
    <property type="evidence" value="ECO:0007669"/>
    <property type="project" value="TreeGrafter"/>
</dbReference>
<comment type="caution">
    <text evidence="1">The sequence shown here is derived from an EMBL/GenBank/DDBJ whole genome shotgun (WGS) entry which is preliminary data.</text>
</comment>
<dbReference type="Proteomes" id="UP000288716">
    <property type="component" value="Unassembled WGS sequence"/>
</dbReference>
<dbReference type="GO" id="GO:2000051">
    <property type="term" value="P:negative regulation of non-canonical Wnt signaling pathway"/>
    <property type="evidence" value="ECO:0007669"/>
    <property type="project" value="TreeGrafter"/>
</dbReference>
<dbReference type="InterPro" id="IPR031248">
    <property type="entry name" value="RNF213"/>
</dbReference>
<dbReference type="PANTHER" id="PTHR22605">
    <property type="entry name" value="RZ-TYPE DOMAIN-CONTAINING PROTEIN"/>
    <property type="match status" value="1"/>
</dbReference>
<evidence type="ECO:0000313" key="2">
    <source>
        <dbReference type="Proteomes" id="UP000288716"/>
    </source>
</evidence>
<dbReference type="GO" id="GO:0004842">
    <property type="term" value="F:ubiquitin-protein transferase activity"/>
    <property type="evidence" value="ECO:0007669"/>
    <property type="project" value="InterPro"/>
</dbReference>
<gene>
    <name evidence="1" type="ORF">B4U80_05710</name>
</gene>
<name>A0A443RTR2_9ACAR</name>
<dbReference type="AlphaFoldDB" id="A0A443RTR2"/>
<proteinExistence type="predicted"/>
<sequence length="234" mass="26300">METGKMVVLLNLQPLYESLYDALNQYYVYLGGQKYVDLGLGTHRVKCQVHPDFRLIVIEEKNVVYEQFPVPLINRLEKHYLDISSVLQEWQKSIVQELTQWAEEFADVKAPQFLARHKYSPVDVFIGYHSDACASVVLQAVERQGPGDLTGELYHRVSEEAKLILLDCATPDAVVRLTTSTLGSFAAQALFPPGPPSQCRPGAPCHLHRGDCPHAFPCPLSPKIPDPWDVLTLF</sequence>
<dbReference type="VEuPathDB" id="VectorBase:LDEU013390"/>
<reference evidence="1 2" key="1">
    <citation type="journal article" date="2018" name="Gigascience">
        <title>Genomes of trombidid mites reveal novel predicted allergens and laterally-transferred genes associated with secondary metabolism.</title>
        <authorList>
            <person name="Dong X."/>
            <person name="Chaisiri K."/>
            <person name="Xia D."/>
            <person name="Armstrong S.D."/>
            <person name="Fang Y."/>
            <person name="Donnelly M.J."/>
            <person name="Kadowaki T."/>
            <person name="McGarry J.W."/>
            <person name="Darby A.C."/>
            <person name="Makepeace B.L."/>
        </authorList>
    </citation>
    <scope>NUCLEOTIDE SEQUENCE [LARGE SCALE GENOMIC DNA]</scope>
    <source>
        <strain evidence="1">UoL-UT</strain>
    </source>
</reference>
<feature type="non-terminal residue" evidence="1">
    <location>
        <position position="234"/>
    </location>
</feature>
<keyword evidence="2" id="KW-1185">Reference proteome</keyword>
<dbReference type="GO" id="GO:0016887">
    <property type="term" value="F:ATP hydrolysis activity"/>
    <property type="evidence" value="ECO:0007669"/>
    <property type="project" value="InterPro"/>
</dbReference>
<dbReference type="GO" id="GO:0005730">
    <property type="term" value="C:nucleolus"/>
    <property type="evidence" value="ECO:0007669"/>
    <property type="project" value="TreeGrafter"/>
</dbReference>
<dbReference type="EMBL" id="NCKV01036516">
    <property type="protein sequence ID" value="RWS18650.1"/>
    <property type="molecule type" value="Genomic_DNA"/>
</dbReference>
<evidence type="ECO:0000313" key="1">
    <source>
        <dbReference type="EMBL" id="RWS18650.1"/>
    </source>
</evidence>
<dbReference type="GO" id="GO:0006511">
    <property type="term" value="P:ubiquitin-dependent protein catabolic process"/>
    <property type="evidence" value="ECO:0007669"/>
    <property type="project" value="TreeGrafter"/>
</dbReference>
<dbReference type="STRING" id="299467.A0A443RTR2"/>
<dbReference type="OrthoDB" id="2423195at2759"/>
<accession>A0A443RTR2</accession>